<reference evidence="2" key="1">
    <citation type="submission" date="2019-11" db="EMBL/GenBank/DDBJ databases">
        <authorList>
            <person name="Liu Y."/>
            <person name="Hou J."/>
            <person name="Li T.-Q."/>
            <person name="Guan C.-H."/>
            <person name="Wu X."/>
            <person name="Wu H.-Z."/>
            <person name="Ling F."/>
            <person name="Zhang R."/>
            <person name="Shi X.-G."/>
            <person name="Ren J.-P."/>
            <person name="Chen E.-F."/>
            <person name="Sun J.-M."/>
        </authorList>
    </citation>
    <scope>NUCLEOTIDE SEQUENCE</scope>
    <source>
        <strain evidence="2">Adult_tree_wgs_1</strain>
        <tissue evidence="2">Leaves</tissue>
    </source>
</reference>
<name>A0A834LAI7_RHOSS</name>
<protein>
    <submittedName>
        <fullName evidence="2">Uncharacterized protein</fullName>
    </submittedName>
</protein>
<dbReference type="Proteomes" id="UP000626092">
    <property type="component" value="Unassembled WGS sequence"/>
</dbReference>
<dbReference type="OrthoDB" id="693585at2759"/>
<organism evidence="2 3">
    <name type="scientific">Rhododendron simsii</name>
    <name type="common">Sims's rhododendron</name>
    <dbReference type="NCBI Taxonomy" id="118357"/>
    <lineage>
        <taxon>Eukaryota</taxon>
        <taxon>Viridiplantae</taxon>
        <taxon>Streptophyta</taxon>
        <taxon>Embryophyta</taxon>
        <taxon>Tracheophyta</taxon>
        <taxon>Spermatophyta</taxon>
        <taxon>Magnoliopsida</taxon>
        <taxon>eudicotyledons</taxon>
        <taxon>Gunneridae</taxon>
        <taxon>Pentapetalae</taxon>
        <taxon>asterids</taxon>
        <taxon>Ericales</taxon>
        <taxon>Ericaceae</taxon>
        <taxon>Ericoideae</taxon>
        <taxon>Rhodoreae</taxon>
        <taxon>Rhododendron</taxon>
    </lineage>
</organism>
<evidence type="ECO:0000313" key="2">
    <source>
        <dbReference type="EMBL" id="KAF7126325.1"/>
    </source>
</evidence>
<keyword evidence="3" id="KW-1185">Reference proteome</keyword>
<evidence type="ECO:0000256" key="1">
    <source>
        <dbReference type="SAM" id="MobiDB-lite"/>
    </source>
</evidence>
<feature type="region of interest" description="Disordered" evidence="1">
    <location>
        <begin position="1"/>
        <end position="57"/>
    </location>
</feature>
<evidence type="ECO:0000313" key="3">
    <source>
        <dbReference type="Proteomes" id="UP000626092"/>
    </source>
</evidence>
<proteinExistence type="predicted"/>
<sequence length="235" mass="25767">MSRPAKNPPEDIVPGESNDHRKTRKPKRASLFRFRKKRRKGASNPPPPPPFPAGCFGKIRGGGGGGGGEGCLYCGLKPNSNLDSSSPVEPKTSSDPNSPNFTFELLRALVEKNDFYSKECNPHIGEPCLNLKYVDETKAFLLSNKWLVLVCKDSPASKDDGPPLVLETTCISKLIFSYLSRGVKSTNHYSSNVFKPDLVLARHECYKFGDTMSSPQNPSSRFHELAIVASVSPRA</sequence>
<accession>A0A834LAI7</accession>
<dbReference type="EMBL" id="WJXA01000011">
    <property type="protein sequence ID" value="KAF7126325.1"/>
    <property type="molecule type" value="Genomic_DNA"/>
</dbReference>
<dbReference type="AlphaFoldDB" id="A0A834LAI7"/>
<dbReference type="PANTHER" id="PTHR35123:SF2">
    <property type="entry name" value="UBIQUITIN CARBOXYL-TERMINAL HYDROLASE-LIKE PROTEIN"/>
    <property type="match status" value="1"/>
</dbReference>
<dbReference type="PANTHER" id="PTHR35123">
    <property type="entry name" value="OS07G0633900 PROTEIN-RELATED"/>
    <property type="match status" value="1"/>
</dbReference>
<feature type="compositionally biased region" description="Basic residues" evidence="1">
    <location>
        <begin position="21"/>
        <end position="41"/>
    </location>
</feature>
<comment type="caution">
    <text evidence="2">The sequence shown here is derived from an EMBL/GenBank/DDBJ whole genome shotgun (WGS) entry which is preliminary data.</text>
</comment>
<gene>
    <name evidence="2" type="ORF">RHSIM_Rhsim11G0107200</name>
</gene>